<protein>
    <submittedName>
        <fullName evidence="9">Cytochrome P450 2 Le.CYP2</fullName>
    </submittedName>
</protein>
<dbReference type="PRINTS" id="PR00463">
    <property type="entry name" value="EP450I"/>
</dbReference>
<gene>
    <name evidence="9" type="ORF">C8R41DRAFT_186080</name>
</gene>
<evidence type="ECO:0000256" key="7">
    <source>
        <dbReference type="ARBA" id="ARBA00023004"/>
    </source>
</evidence>
<dbReference type="InterPro" id="IPR050364">
    <property type="entry name" value="Cytochrome_P450_fung"/>
</dbReference>
<dbReference type="PANTHER" id="PTHR46300">
    <property type="entry name" value="P450, PUTATIVE (EUROFUNG)-RELATED-RELATED"/>
    <property type="match status" value="1"/>
</dbReference>
<dbReference type="Pfam" id="PF00067">
    <property type="entry name" value="p450"/>
    <property type="match status" value="1"/>
</dbReference>
<keyword evidence="8" id="KW-0503">Monooxygenase</keyword>
<reference evidence="9" key="1">
    <citation type="submission" date="2022-08" db="EMBL/GenBank/DDBJ databases">
        <title>A Global Phylogenomic Analysis of the Shiitake Genus Lentinula.</title>
        <authorList>
            <consortium name="DOE Joint Genome Institute"/>
            <person name="Sierra-Patev S."/>
            <person name="Min B."/>
            <person name="Naranjo-Ortiz M."/>
            <person name="Looney B."/>
            <person name="Konkel Z."/>
            <person name="Slot J.C."/>
            <person name="Sakamoto Y."/>
            <person name="Steenwyk J.L."/>
            <person name="Rokas A."/>
            <person name="Carro J."/>
            <person name="Camarero S."/>
            <person name="Ferreira P."/>
            <person name="Molpeceres G."/>
            <person name="Ruiz-Duenas F.J."/>
            <person name="Serrano A."/>
            <person name="Henrissat B."/>
            <person name="Drula E."/>
            <person name="Hughes K.W."/>
            <person name="Mata J.L."/>
            <person name="Ishikawa N.K."/>
            <person name="Vargas-Isla R."/>
            <person name="Ushijima S."/>
            <person name="Smith C.A."/>
            <person name="Ahrendt S."/>
            <person name="Andreopoulos W."/>
            <person name="He G."/>
            <person name="Labutti K."/>
            <person name="Lipzen A."/>
            <person name="Ng V."/>
            <person name="Riley R."/>
            <person name="Sandor L."/>
            <person name="Barry K."/>
            <person name="Martinez A.T."/>
            <person name="Xiao Y."/>
            <person name="Gibbons J.G."/>
            <person name="Terashima K."/>
            <person name="Grigoriev I.V."/>
            <person name="Hibbett D.S."/>
        </authorList>
    </citation>
    <scope>NUCLEOTIDE SEQUENCE</scope>
    <source>
        <strain evidence="9">RHP3577 ss4</strain>
    </source>
</reference>
<organism evidence="9 10">
    <name type="scientific">Lentinula lateritia</name>
    <dbReference type="NCBI Taxonomy" id="40482"/>
    <lineage>
        <taxon>Eukaryota</taxon>
        <taxon>Fungi</taxon>
        <taxon>Dikarya</taxon>
        <taxon>Basidiomycota</taxon>
        <taxon>Agaricomycotina</taxon>
        <taxon>Agaricomycetes</taxon>
        <taxon>Agaricomycetidae</taxon>
        <taxon>Agaricales</taxon>
        <taxon>Marasmiineae</taxon>
        <taxon>Omphalotaceae</taxon>
        <taxon>Lentinula</taxon>
    </lineage>
</organism>
<dbReference type="PANTHER" id="PTHR46300:SF7">
    <property type="entry name" value="P450, PUTATIVE (EUROFUNG)-RELATED"/>
    <property type="match status" value="1"/>
</dbReference>
<keyword evidence="4" id="KW-0349">Heme</keyword>
<dbReference type="InterPro" id="IPR036396">
    <property type="entry name" value="Cyt_P450_sf"/>
</dbReference>
<comment type="cofactor">
    <cofactor evidence="1">
        <name>heme</name>
        <dbReference type="ChEBI" id="CHEBI:30413"/>
    </cofactor>
</comment>
<keyword evidence="7" id="KW-0408">Iron</keyword>
<evidence type="ECO:0000256" key="4">
    <source>
        <dbReference type="ARBA" id="ARBA00022617"/>
    </source>
</evidence>
<evidence type="ECO:0000256" key="3">
    <source>
        <dbReference type="ARBA" id="ARBA00010617"/>
    </source>
</evidence>
<keyword evidence="6" id="KW-0560">Oxidoreductase</keyword>
<comment type="caution">
    <text evidence="9">The sequence shown here is derived from an EMBL/GenBank/DDBJ whole genome shotgun (WGS) entry which is preliminary data.</text>
</comment>
<evidence type="ECO:0000256" key="1">
    <source>
        <dbReference type="ARBA" id="ARBA00001971"/>
    </source>
</evidence>
<dbReference type="CDD" id="cd11065">
    <property type="entry name" value="CYP64-like"/>
    <property type="match status" value="1"/>
</dbReference>
<dbReference type="Gene3D" id="1.10.630.10">
    <property type="entry name" value="Cytochrome P450"/>
    <property type="match status" value="1"/>
</dbReference>
<dbReference type="SUPFAM" id="SSF48264">
    <property type="entry name" value="Cytochrome P450"/>
    <property type="match status" value="1"/>
</dbReference>
<dbReference type="InterPro" id="IPR002401">
    <property type="entry name" value="Cyt_P450_E_grp-I"/>
</dbReference>
<dbReference type="EMBL" id="JANVFT010000019">
    <property type="protein sequence ID" value="KAJ4497775.1"/>
    <property type="molecule type" value="Genomic_DNA"/>
</dbReference>
<evidence type="ECO:0000256" key="6">
    <source>
        <dbReference type="ARBA" id="ARBA00023002"/>
    </source>
</evidence>
<evidence type="ECO:0000313" key="10">
    <source>
        <dbReference type="Proteomes" id="UP001150217"/>
    </source>
</evidence>
<keyword evidence="5" id="KW-0479">Metal-binding</keyword>
<dbReference type="InterPro" id="IPR001128">
    <property type="entry name" value="Cyt_P450"/>
</dbReference>
<comment type="pathway">
    <text evidence="2">Secondary metabolite biosynthesis.</text>
</comment>
<evidence type="ECO:0000313" key="9">
    <source>
        <dbReference type="EMBL" id="KAJ4497775.1"/>
    </source>
</evidence>
<evidence type="ECO:0000256" key="8">
    <source>
        <dbReference type="ARBA" id="ARBA00023033"/>
    </source>
</evidence>
<evidence type="ECO:0000256" key="5">
    <source>
        <dbReference type="ARBA" id="ARBA00022723"/>
    </source>
</evidence>
<accession>A0ABQ8VQP1</accession>
<dbReference type="Proteomes" id="UP001150217">
    <property type="component" value="Unassembled WGS sequence"/>
</dbReference>
<keyword evidence="10" id="KW-1185">Reference proteome</keyword>
<name>A0ABQ8VQP1_9AGAR</name>
<evidence type="ECO:0000256" key="2">
    <source>
        <dbReference type="ARBA" id="ARBA00005179"/>
    </source>
</evidence>
<comment type="similarity">
    <text evidence="3">Belongs to the cytochrome P450 family.</text>
</comment>
<proteinExistence type="inferred from homology"/>
<sequence length="502" mass="56529">MSYGTSALLFASLGVAAVASVAFFRIRRNQSNAAKTSYPPGPKVANMPLLDAWVTYREWGNVYGNLIYLPEWNVLITNNAEVAIDLLEKRARIYSDRAMSPIMKLCGGENLLSVERYSEKWRRDRRVFQQTFRQAAVSNFYPAQYYKVHEFLRNLIYKPGDSPAHIQGLSQGLVYKSLYGLDITPEDDLAKKATGIVETFARALISGGFPTYEWFPWLVYLPSWFPGCEFKRVAIECGRVVEEVDTIPFDIAVENLKNGISTSPIAELAAQRPQDFKEIKAMGTMSFIAATDTTMSSISSFMLAMCMHPDAQAKAQEEIDRVVGKDRLPTFEDRRSLPYVEAVYREVMRLDPPIPLGFPHTSTEDDFYCGYHIPKGCSVVANIWAMNRDPNVYADPDKFLPERYLNSSTGPFESIDNIYAYGFGRRVCAGRYMADNTVWLTVASVLAAFTLGKAKDENGNEIDITGEMTDLFFRHPKPYQSSITPRSHLAEELVLATVDHGN</sequence>